<name>Q65S28_MANSM</name>
<dbReference type="OrthoDB" id="1446110at2"/>
<keyword evidence="1" id="KW-0812">Transmembrane</keyword>
<dbReference type="EMBL" id="AE016827">
    <property type="protein sequence ID" value="AAU38232.1"/>
    <property type="molecule type" value="Genomic_DNA"/>
</dbReference>
<keyword evidence="3" id="KW-1185">Reference proteome</keyword>
<evidence type="ECO:0000313" key="3">
    <source>
        <dbReference type="Proteomes" id="UP000000607"/>
    </source>
</evidence>
<dbReference type="KEGG" id="msu:MS1625"/>
<proteinExistence type="predicted"/>
<dbReference type="AlphaFoldDB" id="Q65S28"/>
<dbReference type="Proteomes" id="UP000000607">
    <property type="component" value="Chromosome"/>
</dbReference>
<accession>Q65S28</accession>
<feature type="transmembrane region" description="Helical" evidence="1">
    <location>
        <begin position="12"/>
        <end position="35"/>
    </location>
</feature>
<gene>
    <name evidence="2" type="ordered locus">MS1625</name>
</gene>
<reference evidence="2 3" key="1">
    <citation type="journal article" date="2004" name="Nat. Biotechnol.">
        <title>The genome sequence of the capnophilic rumen bacterium Mannheimia succiniciproducens.</title>
        <authorList>
            <person name="Hong S.H."/>
            <person name="Kim J.S."/>
            <person name="Lee S.Y."/>
            <person name="In Y.H."/>
            <person name="Choi S.S."/>
            <person name="Rih J.-K."/>
            <person name="Kim C.H."/>
            <person name="Jeong H."/>
            <person name="Hur C.G."/>
            <person name="Kim J.J."/>
        </authorList>
    </citation>
    <scope>NUCLEOTIDE SEQUENCE [LARGE SCALE GENOMIC DNA]</scope>
    <source>
        <strain evidence="3">KCTC 0769BP / MBEL55E</strain>
    </source>
</reference>
<keyword evidence="1" id="KW-1133">Transmembrane helix</keyword>
<keyword evidence="1" id="KW-0472">Membrane</keyword>
<dbReference type="HOGENOM" id="CLU_2465365_0_0_6"/>
<protein>
    <submittedName>
        <fullName evidence="2">Uncharacterized protein</fullName>
    </submittedName>
</protein>
<organism evidence="2 3">
    <name type="scientific">Mannheimia succiniciproducens (strain KCTC 0769BP / MBEL55E)</name>
    <dbReference type="NCBI Taxonomy" id="221988"/>
    <lineage>
        <taxon>Bacteria</taxon>
        <taxon>Pseudomonadati</taxon>
        <taxon>Pseudomonadota</taxon>
        <taxon>Gammaproteobacteria</taxon>
        <taxon>Pasteurellales</taxon>
        <taxon>Pasteurellaceae</taxon>
        <taxon>Basfia</taxon>
    </lineage>
</organism>
<evidence type="ECO:0000313" key="2">
    <source>
        <dbReference type="EMBL" id="AAU38232.1"/>
    </source>
</evidence>
<evidence type="ECO:0000256" key="1">
    <source>
        <dbReference type="SAM" id="Phobius"/>
    </source>
</evidence>
<feature type="transmembrane region" description="Helical" evidence="1">
    <location>
        <begin position="55"/>
        <end position="78"/>
    </location>
</feature>
<sequence>MRNSEPNKNSRFFAALWIGIVLALGIFAYGIYSYFDILAWEQSGQMPHIGAFSALIYNLFGAVGILLGYGLLALIVFVQGWRAYKRNR</sequence>
<dbReference type="RefSeq" id="WP_011200793.1">
    <property type="nucleotide sequence ID" value="NC_006300.1"/>
</dbReference>
<dbReference type="eggNOG" id="ENOG5031KAP">
    <property type="taxonomic scope" value="Bacteria"/>
</dbReference>